<protein>
    <submittedName>
        <fullName evidence="2">Uncharacterized protein</fullName>
    </submittedName>
</protein>
<proteinExistence type="predicted"/>
<keyword evidence="1" id="KW-1133">Transmembrane helix</keyword>
<keyword evidence="1" id="KW-0812">Transmembrane</keyword>
<reference evidence="2" key="1">
    <citation type="journal article" date="2014" name="PLoS ONE">
        <title>Transcriptome-Based Identification of ABC Transporters in the Western Tarnished Plant Bug Lygus hesperus.</title>
        <authorList>
            <person name="Hull J.J."/>
            <person name="Chaney K."/>
            <person name="Geib S.M."/>
            <person name="Fabrick J.A."/>
            <person name="Brent C.S."/>
            <person name="Walsh D."/>
            <person name="Lavine L.C."/>
        </authorList>
    </citation>
    <scope>NUCLEOTIDE SEQUENCE</scope>
</reference>
<gene>
    <name evidence="2" type="ORF">CM83_101490</name>
</gene>
<accession>A0A0A9WNT6</accession>
<keyword evidence="1" id="KW-0472">Membrane</keyword>
<dbReference type="AlphaFoldDB" id="A0A0A9WNT6"/>
<reference evidence="2" key="2">
    <citation type="submission" date="2014-07" db="EMBL/GenBank/DDBJ databases">
        <authorList>
            <person name="Hull J."/>
        </authorList>
    </citation>
    <scope>NUCLEOTIDE SEQUENCE</scope>
</reference>
<sequence length="152" mass="17595">MRLHVRLNYVRKCVHHSEHPYVNSILALSVLLLLLCQQFVRSIVDKGTFEQYPGSLAVYASKLQDPTVQCCQRFESQFTRLREIYGINQTICQVLDQGECHNSIADLQVTFVAFNTTFVLPLRIEEYNLQTLDTVIEIVGEFDEVYSNTKYL</sequence>
<evidence type="ECO:0000256" key="1">
    <source>
        <dbReference type="SAM" id="Phobius"/>
    </source>
</evidence>
<organism evidence="2">
    <name type="scientific">Lygus hesperus</name>
    <name type="common">Western plant bug</name>
    <dbReference type="NCBI Taxonomy" id="30085"/>
    <lineage>
        <taxon>Eukaryota</taxon>
        <taxon>Metazoa</taxon>
        <taxon>Ecdysozoa</taxon>
        <taxon>Arthropoda</taxon>
        <taxon>Hexapoda</taxon>
        <taxon>Insecta</taxon>
        <taxon>Pterygota</taxon>
        <taxon>Neoptera</taxon>
        <taxon>Paraneoptera</taxon>
        <taxon>Hemiptera</taxon>
        <taxon>Heteroptera</taxon>
        <taxon>Panheteroptera</taxon>
        <taxon>Cimicomorpha</taxon>
        <taxon>Miridae</taxon>
        <taxon>Mirini</taxon>
        <taxon>Lygus</taxon>
    </lineage>
</organism>
<feature type="transmembrane region" description="Helical" evidence="1">
    <location>
        <begin position="21"/>
        <end position="40"/>
    </location>
</feature>
<dbReference type="EMBL" id="GBHO01035471">
    <property type="protein sequence ID" value="JAG08133.1"/>
    <property type="molecule type" value="Transcribed_RNA"/>
</dbReference>
<evidence type="ECO:0000313" key="2">
    <source>
        <dbReference type="EMBL" id="JAG08133.1"/>
    </source>
</evidence>
<name>A0A0A9WNT6_LYGHE</name>